<feature type="compositionally biased region" description="Gly residues" evidence="3">
    <location>
        <begin position="340"/>
        <end position="352"/>
    </location>
</feature>
<feature type="region of interest" description="Disordered" evidence="3">
    <location>
        <begin position="1"/>
        <end position="37"/>
    </location>
</feature>
<reference evidence="5" key="1">
    <citation type="submission" date="2020-10" db="EMBL/GenBank/DDBJ databases">
        <authorList>
            <person name="Kikuchi T."/>
        </authorList>
    </citation>
    <scope>NUCLEOTIDE SEQUENCE</scope>
    <source>
        <strain evidence="5">NKZ352</strain>
    </source>
</reference>
<accession>A0A8S1H426</accession>
<keyword evidence="6" id="KW-1185">Reference proteome</keyword>
<evidence type="ECO:0000313" key="6">
    <source>
        <dbReference type="Proteomes" id="UP000835052"/>
    </source>
</evidence>
<evidence type="ECO:0000313" key="5">
    <source>
        <dbReference type="EMBL" id="CAD6189943.1"/>
    </source>
</evidence>
<gene>
    <name evidence="5" type="ORF">CAUJ_LOCUS5862</name>
</gene>
<organism evidence="5 6">
    <name type="scientific">Caenorhabditis auriculariae</name>
    <dbReference type="NCBI Taxonomy" id="2777116"/>
    <lineage>
        <taxon>Eukaryota</taxon>
        <taxon>Metazoa</taxon>
        <taxon>Ecdysozoa</taxon>
        <taxon>Nematoda</taxon>
        <taxon>Chromadorea</taxon>
        <taxon>Rhabditida</taxon>
        <taxon>Rhabditina</taxon>
        <taxon>Rhabditomorpha</taxon>
        <taxon>Rhabditoidea</taxon>
        <taxon>Rhabditidae</taxon>
        <taxon>Peloderinae</taxon>
        <taxon>Caenorhabditis</taxon>
    </lineage>
</organism>
<evidence type="ECO:0000256" key="1">
    <source>
        <dbReference type="ARBA" id="ARBA00004123"/>
    </source>
</evidence>
<dbReference type="GO" id="GO:0005634">
    <property type="term" value="C:nucleus"/>
    <property type="evidence" value="ECO:0007669"/>
    <property type="project" value="UniProtKB-SubCell"/>
</dbReference>
<dbReference type="GO" id="GO:0004222">
    <property type="term" value="F:metalloendopeptidase activity"/>
    <property type="evidence" value="ECO:0007669"/>
    <property type="project" value="InterPro"/>
</dbReference>
<dbReference type="Pfam" id="PF10263">
    <property type="entry name" value="SprT-like"/>
    <property type="match status" value="1"/>
</dbReference>
<dbReference type="SMART" id="SM00731">
    <property type="entry name" value="SprT"/>
    <property type="match status" value="1"/>
</dbReference>
<comment type="subcellular location">
    <subcellularLocation>
        <location evidence="1">Nucleus</location>
    </subcellularLocation>
</comment>
<dbReference type="GO" id="GO:0006974">
    <property type="term" value="P:DNA damage response"/>
    <property type="evidence" value="ECO:0007669"/>
    <property type="project" value="InterPro"/>
</dbReference>
<name>A0A8S1H426_9PELO</name>
<dbReference type="PANTHER" id="PTHR21220:SF0">
    <property type="entry name" value="DNA-DEPENDENT METALLOPROTEASE SPRTN"/>
    <property type="match status" value="1"/>
</dbReference>
<dbReference type="OrthoDB" id="5236983at2759"/>
<feature type="compositionally biased region" description="Polar residues" evidence="3">
    <location>
        <begin position="231"/>
        <end position="240"/>
    </location>
</feature>
<comment type="caution">
    <text evidence="5">The sequence shown here is derived from an EMBL/GenBank/DDBJ whole genome shotgun (WGS) entry which is preliminary data.</text>
</comment>
<feature type="compositionally biased region" description="Polar residues" evidence="3">
    <location>
        <begin position="384"/>
        <end position="400"/>
    </location>
</feature>
<feature type="region of interest" description="Disordered" evidence="3">
    <location>
        <begin position="450"/>
        <end position="476"/>
    </location>
</feature>
<dbReference type="PANTHER" id="PTHR21220">
    <property type="entry name" value="DNA-DEPENDENT METALLOPROTEASE SPRTN"/>
    <property type="match status" value="1"/>
</dbReference>
<feature type="region of interest" description="Disordered" evidence="3">
    <location>
        <begin position="323"/>
        <end position="433"/>
    </location>
</feature>
<evidence type="ECO:0000256" key="3">
    <source>
        <dbReference type="SAM" id="MobiDB-lite"/>
    </source>
</evidence>
<dbReference type="InterPro" id="IPR055220">
    <property type="entry name" value="SPRTN_ZBD"/>
</dbReference>
<dbReference type="GO" id="GO:0031593">
    <property type="term" value="F:polyubiquitin modification-dependent protein binding"/>
    <property type="evidence" value="ECO:0007669"/>
    <property type="project" value="TreeGrafter"/>
</dbReference>
<dbReference type="AlphaFoldDB" id="A0A8S1H426"/>
<sequence>MVRDESGVGQSLAGPAHRNPRSSLQNPTPEGPGAMAGSLVDPSYELIDPCPDIHALFLEFDARFFQGALACCEVRWSPRMYSCAGICSYESRGGLCSIRLSKPLLSLRPRKDLVETLLERNRDRDGHGPHFQSHMRRINSAAGTNITIYHTFHAEVALYKQHWWRCEGPCQNRRPFFGYVKRSSNRAPGPNDLWWENHRSSCGGAFIKIKEPDGYGQKRKKNQPTLEAPNNKKTSPKNTLDNYFVKTKNKETKIEDKKPIVPFSGPGVKLGGTSSSVPVPFSGAGRVLGGAGGAGTGYSQVGGARAGAGPSGAQVGAGRGSILTTNWTRGAGPTGVRNGARGGPNRAGGVGAEAGSPETRNGAGGAGRSSILVGGARVGAGPTGDQNTAGRGSSLTTSWTGGAGPTGARSGAGRNSNSSTNRAGAAPTGSRSTIDRFVVHGEARMEHDVIVLDDSDDEPQDNGFEKPRRRSSSRDSVEFSFVVQGKENRVVCPSCNEILDEMLINAHLDHCLG</sequence>
<evidence type="ECO:0000256" key="2">
    <source>
        <dbReference type="ARBA" id="ARBA00023242"/>
    </source>
</evidence>
<dbReference type="InterPro" id="IPR044245">
    <property type="entry name" value="Spartan"/>
</dbReference>
<keyword evidence="2" id="KW-0539">Nucleus</keyword>
<evidence type="ECO:0000259" key="4">
    <source>
        <dbReference type="SMART" id="SM00731"/>
    </source>
</evidence>
<proteinExistence type="predicted"/>
<dbReference type="InterPro" id="IPR006640">
    <property type="entry name" value="SprT-like_domain"/>
</dbReference>
<dbReference type="GO" id="GO:0003697">
    <property type="term" value="F:single-stranded DNA binding"/>
    <property type="evidence" value="ECO:0007669"/>
    <property type="project" value="InterPro"/>
</dbReference>
<feature type="compositionally biased region" description="Polar residues" evidence="3">
    <location>
        <begin position="413"/>
        <end position="422"/>
    </location>
</feature>
<feature type="domain" description="SprT-like" evidence="4">
    <location>
        <begin position="51"/>
        <end position="209"/>
    </location>
</feature>
<protein>
    <recommendedName>
        <fullName evidence="4">SprT-like domain-containing protein</fullName>
    </recommendedName>
</protein>
<feature type="region of interest" description="Disordered" evidence="3">
    <location>
        <begin position="212"/>
        <end position="240"/>
    </location>
</feature>
<dbReference type="Proteomes" id="UP000835052">
    <property type="component" value="Unassembled WGS sequence"/>
</dbReference>
<dbReference type="EMBL" id="CAJGYM010000013">
    <property type="protein sequence ID" value="CAD6189943.1"/>
    <property type="molecule type" value="Genomic_DNA"/>
</dbReference>
<feature type="compositionally biased region" description="Acidic residues" evidence="3">
    <location>
        <begin position="451"/>
        <end position="460"/>
    </location>
</feature>
<dbReference type="Pfam" id="PF22934">
    <property type="entry name" value="SPRTN_ZBD"/>
    <property type="match status" value="1"/>
</dbReference>